<evidence type="ECO:0000313" key="2">
    <source>
        <dbReference type="Proteomes" id="UP000185161"/>
    </source>
</evidence>
<dbReference type="Proteomes" id="UP000185161">
    <property type="component" value="Chromosome"/>
</dbReference>
<proteinExistence type="predicted"/>
<sequence>MEMFDWVRAQRTGFSSADPVEREWGAAPNPPIPVALKIEDNREIAKALMGDAGSKAQIGHGLHAI</sequence>
<dbReference type="KEGG" id="skr:BRX40_12685"/>
<organism evidence="1 2">
    <name type="scientific">Sphingomonas koreensis</name>
    <dbReference type="NCBI Taxonomy" id="93064"/>
    <lineage>
        <taxon>Bacteria</taxon>
        <taxon>Pseudomonadati</taxon>
        <taxon>Pseudomonadota</taxon>
        <taxon>Alphaproteobacteria</taxon>
        <taxon>Sphingomonadales</taxon>
        <taxon>Sphingomonadaceae</taxon>
        <taxon>Sphingomonas</taxon>
    </lineage>
</organism>
<dbReference type="AlphaFoldDB" id="A0A1L6JB64"/>
<dbReference type="EMBL" id="CP018820">
    <property type="protein sequence ID" value="APR53165.1"/>
    <property type="molecule type" value="Genomic_DNA"/>
</dbReference>
<protein>
    <submittedName>
        <fullName evidence="1">Uncharacterized protein</fullName>
    </submittedName>
</protein>
<evidence type="ECO:0000313" key="1">
    <source>
        <dbReference type="EMBL" id="APR53165.1"/>
    </source>
</evidence>
<accession>A0A1L6JB64</accession>
<dbReference type="STRING" id="93064.BRX40_12685"/>
<gene>
    <name evidence="1" type="ORF">BRX40_12685</name>
</gene>
<reference evidence="2" key="1">
    <citation type="submission" date="2016-12" db="EMBL/GenBank/DDBJ databases">
        <title>Whole genome sequencing of Sphingomonas sp. ABOJV.</title>
        <authorList>
            <person name="Conlan S."/>
            <person name="Thomas P.J."/>
            <person name="Mullikin J."/>
            <person name="Palmore T.N."/>
            <person name="Frank K.M."/>
            <person name="Segre J.A."/>
        </authorList>
    </citation>
    <scope>NUCLEOTIDE SEQUENCE [LARGE SCALE GENOMIC DNA]</scope>
    <source>
        <strain evidence="2">ABOJV</strain>
    </source>
</reference>
<keyword evidence="2" id="KW-1185">Reference proteome</keyword>
<name>A0A1L6JB64_9SPHN</name>